<protein>
    <submittedName>
        <fullName evidence="4">Gfo/Idh/MocA family oxidoreductase</fullName>
    </submittedName>
</protein>
<dbReference type="Pfam" id="PF01408">
    <property type="entry name" value="GFO_IDH_MocA"/>
    <property type="match status" value="1"/>
</dbReference>
<gene>
    <name evidence="5" type="ORF">QN062_06190</name>
    <name evidence="4" type="ORF">QN216_00385</name>
    <name evidence="3" type="ORF">QN217_10060</name>
</gene>
<dbReference type="Gene3D" id="3.30.360.10">
    <property type="entry name" value="Dihydrodipicolinate Reductase, domain 2"/>
    <property type="match status" value="1"/>
</dbReference>
<dbReference type="SUPFAM" id="SSF51735">
    <property type="entry name" value="NAD(P)-binding Rossmann-fold domains"/>
    <property type="match status" value="1"/>
</dbReference>
<evidence type="ECO:0000313" key="5">
    <source>
        <dbReference type="EMBL" id="XDS49998.1"/>
    </source>
</evidence>
<accession>A0AB39UIE0</accession>
<dbReference type="InterPro" id="IPR036291">
    <property type="entry name" value="NAD(P)-bd_dom_sf"/>
</dbReference>
<dbReference type="PANTHER" id="PTHR43054">
    <property type="match status" value="1"/>
</dbReference>
<dbReference type="EMBL" id="CP129683">
    <property type="protein sequence ID" value="XDS49998.1"/>
    <property type="molecule type" value="Genomic_DNA"/>
</dbReference>
<dbReference type="EMBL" id="CP129682">
    <property type="protein sequence ID" value="XDS48771.1"/>
    <property type="molecule type" value="Genomic_DNA"/>
</dbReference>
<name>A0AB39UIE0_9BIFI</name>
<dbReference type="PANTHER" id="PTHR43054:SF1">
    <property type="entry name" value="SCYLLO-INOSITOL 2-DEHYDROGENASE (NADP(+)) IOLU"/>
    <property type="match status" value="1"/>
</dbReference>
<evidence type="ECO:0000313" key="4">
    <source>
        <dbReference type="EMBL" id="XDS48771.1"/>
    </source>
</evidence>
<proteinExistence type="predicted"/>
<dbReference type="AlphaFoldDB" id="A0AB39UIE0"/>
<dbReference type="KEGG" id="bfk:QN062_06190"/>
<dbReference type="InterPro" id="IPR055170">
    <property type="entry name" value="GFO_IDH_MocA-like_dom"/>
</dbReference>
<dbReference type="EMBL" id="CP129675">
    <property type="protein sequence ID" value="XDS46448.1"/>
    <property type="molecule type" value="Genomic_DNA"/>
</dbReference>
<evidence type="ECO:0000259" key="1">
    <source>
        <dbReference type="Pfam" id="PF01408"/>
    </source>
</evidence>
<dbReference type="RefSeq" id="WP_369340970.1">
    <property type="nucleotide sequence ID" value="NZ_CP129675.1"/>
</dbReference>
<reference evidence="4" key="1">
    <citation type="submission" date="2023-07" db="EMBL/GenBank/DDBJ databases">
        <title>Bifidobacterium aquikefiriaerophilum sp. nov. and Bifidobacterium eccum sp. nov., isolated from water kefir.</title>
        <authorList>
            <person name="Breselge S."/>
            <person name="Bellassi P."/>
            <person name="Barcenilla C."/>
            <person name="Alvarez-Ordonez A."/>
            <person name="Morelli L."/>
            <person name="Cotter P.D."/>
        </authorList>
    </citation>
    <scope>NUCLEOTIDE SEQUENCE</scope>
    <source>
        <strain evidence="5">WK012_4_13</strain>
        <strain evidence="4">WK013_4_14</strain>
        <strain evidence="3">WK048_4_13</strain>
    </source>
</reference>
<feature type="domain" description="Gfo/Idh/MocA-like oxidoreductase N-terminal" evidence="1">
    <location>
        <begin position="2"/>
        <end position="115"/>
    </location>
</feature>
<evidence type="ECO:0000259" key="2">
    <source>
        <dbReference type="Pfam" id="PF22725"/>
    </source>
</evidence>
<organism evidence="4">
    <name type="scientific">Bifidobacterium fermentum</name>
    <dbReference type="NCBI Taxonomy" id="3059035"/>
    <lineage>
        <taxon>Bacteria</taxon>
        <taxon>Bacillati</taxon>
        <taxon>Actinomycetota</taxon>
        <taxon>Actinomycetes</taxon>
        <taxon>Bifidobacteriales</taxon>
        <taxon>Bifidobacteriaceae</taxon>
        <taxon>Bifidobacterium</taxon>
    </lineage>
</organism>
<dbReference type="GO" id="GO:0000166">
    <property type="term" value="F:nucleotide binding"/>
    <property type="evidence" value="ECO:0007669"/>
    <property type="project" value="InterPro"/>
</dbReference>
<feature type="domain" description="GFO/IDH/MocA-like oxidoreductase" evidence="2">
    <location>
        <begin position="168"/>
        <end position="250"/>
    </location>
</feature>
<evidence type="ECO:0000313" key="3">
    <source>
        <dbReference type="EMBL" id="XDS46448.1"/>
    </source>
</evidence>
<dbReference type="Pfam" id="PF22725">
    <property type="entry name" value="GFO_IDH_MocA_C3"/>
    <property type="match status" value="1"/>
</dbReference>
<dbReference type="Gene3D" id="3.40.50.720">
    <property type="entry name" value="NAD(P)-binding Rossmann-like Domain"/>
    <property type="match status" value="1"/>
</dbReference>
<dbReference type="InterPro" id="IPR000683">
    <property type="entry name" value="Gfo/Idh/MocA-like_OxRdtase_N"/>
</dbReference>
<sequence length="339" mass="37356">MLNIAIVGTGWISRQFADAVEATGAFAWTELFSRKSSKGEQFLNPGEHVTVRTSFAELCDSDQVDVIYIASPNSAHFSQASEAIRHDKHIIVEKPAFSNPVEFRKILELLKKHPSVRMFEAARNIHTKNFHAIAKKLSEMDSVNGATLSYMKYSSKMPMLNDPAQGVPNVFSPDFSGGALQDLGVYLVYDAVALFGKPKEATYIPCMLSTGVDGMGTGVLRYDDFLVTVITSKTVSSSMRSEIYGTKDYISADDGGELRNVCYVNRDGKEEPMGETVSDNPMLGEVGEFSSVLDDLGSPDAESRYQHWLRLSEDVNSVLWDMRRSAGISFPSDSSADLR</sequence>
<dbReference type="SUPFAM" id="SSF55347">
    <property type="entry name" value="Glyceraldehyde-3-phosphate dehydrogenase-like, C-terminal domain"/>
    <property type="match status" value="1"/>
</dbReference>